<gene>
    <name evidence="1" type="ORF">JG688_00008320</name>
</gene>
<name>A0A8J5J8A2_9STRA</name>
<dbReference type="Proteomes" id="UP000709295">
    <property type="component" value="Unassembled WGS sequence"/>
</dbReference>
<evidence type="ECO:0000313" key="1">
    <source>
        <dbReference type="EMBL" id="KAG6963082.1"/>
    </source>
</evidence>
<proteinExistence type="predicted"/>
<dbReference type="EMBL" id="JAENGY010000433">
    <property type="protein sequence ID" value="KAG6963082.1"/>
    <property type="molecule type" value="Genomic_DNA"/>
</dbReference>
<evidence type="ECO:0000313" key="2">
    <source>
        <dbReference type="Proteomes" id="UP000709295"/>
    </source>
</evidence>
<keyword evidence="2" id="KW-1185">Reference proteome</keyword>
<protein>
    <submittedName>
        <fullName evidence="1">Uncharacterized protein</fullName>
    </submittedName>
</protein>
<comment type="caution">
    <text evidence="1">The sequence shown here is derived from an EMBL/GenBank/DDBJ whole genome shotgun (WGS) entry which is preliminary data.</text>
</comment>
<organism evidence="1 2">
    <name type="scientific">Phytophthora aleatoria</name>
    <dbReference type="NCBI Taxonomy" id="2496075"/>
    <lineage>
        <taxon>Eukaryota</taxon>
        <taxon>Sar</taxon>
        <taxon>Stramenopiles</taxon>
        <taxon>Oomycota</taxon>
        <taxon>Peronosporomycetes</taxon>
        <taxon>Peronosporales</taxon>
        <taxon>Peronosporaceae</taxon>
        <taxon>Phytophthora</taxon>
    </lineage>
</organism>
<sequence length="111" mass="12201">MNHHFASRPLKRHNSILHQGPMRFSYFIALGAAIVGGIESLSATTLTSPLNDWHPCTKHSDAGSSSRHRGAAVLSWNCETPESANTTIDIFVKRFPETKGDPMTASNVWLL</sequence>
<accession>A0A8J5J8A2</accession>
<dbReference type="AlphaFoldDB" id="A0A8J5J8A2"/>
<reference evidence="1" key="1">
    <citation type="submission" date="2021-01" db="EMBL/GenBank/DDBJ databases">
        <title>Phytophthora aleatoria, a newly-described species from Pinus radiata is distinct from Phytophthora cactorum isolates based on comparative genomics.</title>
        <authorList>
            <person name="Mcdougal R."/>
            <person name="Panda P."/>
            <person name="Williams N."/>
            <person name="Studholme D.J."/>
        </authorList>
    </citation>
    <scope>NUCLEOTIDE SEQUENCE</scope>
    <source>
        <strain evidence="1">NZFS 4037</strain>
    </source>
</reference>